<organism evidence="3 4">
    <name type="scientific">Orbilia blumenaviensis</name>
    <dbReference type="NCBI Taxonomy" id="1796055"/>
    <lineage>
        <taxon>Eukaryota</taxon>
        <taxon>Fungi</taxon>
        <taxon>Dikarya</taxon>
        <taxon>Ascomycota</taxon>
        <taxon>Pezizomycotina</taxon>
        <taxon>Orbiliomycetes</taxon>
        <taxon>Orbiliales</taxon>
        <taxon>Orbiliaceae</taxon>
        <taxon>Orbilia</taxon>
    </lineage>
</organism>
<dbReference type="EMBL" id="JAVHNS010000005">
    <property type="protein sequence ID" value="KAK6354287.1"/>
    <property type="molecule type" value="Genomic_DNA"/>
</dbReference>
<keyword evidence="4" id="KW-1185">Reference proteome</keyword>
<protein>
    <submittedName>
        <fullName evidence="3">Uncharacterized protein</fullName>
    </submittedName>
</protein>
<reference evidence="3 4" key="1">
    <citation type="submission" date="2019-10" db="EMBL/GenBank/DDBJ databases">
        <authorList>
            <person name="Palmer J.M."/>
        </authorList>
    </citation>
    <scope>NUCLEOTIDE SEQUENCE [LARGE SCALE GENOMIC DNA]</scope>
    <source>
        <strain evidence="3 4">TWF730</strain>
    </source>
</reference>
<feature type="signal peptide" evidence="2">
    <location>
        <begin position="1"/>
        <end position="23"/>
    </location>
</feature>
<dbReference type="AlphaFoldDB" id="A0AAV9V5Q6"/>
<comment type="caution">
    <text evidence="3">The sequence shown here is derived from an EMBL/GenBank/DDBJ whole genome shotgun (WGS) entry which is preliminary data.</text>
</comment>
<proteinExistence type="predicted"/>
<evidence type="ECO:0000256" key="1">
    <source>
        <dbReference type="SAM" id="MobiDB-lite"/>
    </source>
</evidence>
<accession>A0AAV9V5Q6</accession>
<feature type="chain" id="PRO_5043967750" evidence="2">
    <location>
        <begin position="24"/>
        <end position="440"/>
    </location>
</feature>
<keyword evidence="2" id="KW-0732">Signal</keyword>
<evidence type="ECO:0000313" key="3">
    <source>
        <dbReference type="EMBL" id="KAK6354287.1"/>
    </source>
</evidence>
<feature type="compositionally biased region" description="Basic and acidic residues" evidence="1">
    <location>
        <begin position="177"/>
        <end position="191"/>
    </location>
</feature>
<evidence type="ECO:0000256" key="2">
    <source>
        <dbReference type="SAM" id="SignalP"/>
    </source>
</evidence>
<gene>
    <name evidence="3" type="ORF">TWF730_008699</name>
</gene>
<dbReference type="Proteomes" id="UP001373714">
    <property type="component" value="Unassembled WGS sequence"/>
</dbReference>
<feature type="region of interest" description="Disordered" evidence="1">
    <location>
        <begin position="166"/>
        <end position="202"/>
    </location>
</feature>
<sequence>MYGFYRFNLLVVALITLASFVTARTVITSQTCTTRFCGYPVHKIYKSTKTICKSTRYTKFRWRTVSKAKSTRTIKTTKTITSQRYTTISRVSTYTSESTIWIGTSTHTRKLTDTIFTASETVTIPVTTRVISASTRTIPAPSGFIGVDDDPDNVGARTAPTFIPRAVNTNEPIPEVELDRRNPEPEPRPEPEPEPEPVAANGRHVTAVICTKTIITKTGTSDLTKITTKISGTVTKTVFVATTTTVPPIKRVTIVSTRTIRRTTSKNKVAFATSKTTLFIYTTSTKYLSTVTSHIPVQTYYESCGTRNRSPRPNLQIGWAAWNAGPAPGEDVREFSNNGTAYDCCVSCHTYNSGGVCVGSLWRSNIWGGDPGCALSNDPDCVDEPFNPEFRSKCHLIIAASSAPALCRRQTYDFYTTGTEPEAVVSNGLTCRRYKFGRFW</sequence>
<evidence type="ECO:0000313" key="4">
    <source>
        <dbReference type="Proteomes" id="UP001373714"/>
    </source>
</evidence>
<name>A0AAV9V5Q6_9PEZI</name>